<feature type="transmembrane region" description="Helical" evidence="2">
    <location>
        <begin position="31"/>
        <end position="54"/>
    </location>
</feature>
<evidence type="ECO:0000313" key="3">
    <source>
        <dbReference type="EMBL" id="RKP23612.1"/>
    </source>
</evidence>
<reference evidence="4" key="1">
    <citation type="journal article" date="2018" name="Nat. Microbiol.">
        <title>Leveraging single-cell genomics to expand the fungal tree of life.</title>
        <authorList>
            <person name="Ahrendt S.R."/>
            <person name="Quandt C.A."/>
            <person name="Ciobanu D."/>
            <person name="Clum A."/>
            <person name="Salamov A."/>
            <person name="Andreopoulos B."/>
            <person name="Cheng J.F."/>
            <person name="Woyke T."/>
            <person name="Pelin A."/>
            <person name="Henrissat B."/>
            <person name="Reynolds N.K."/>
            <person name="Benny G.L."/>
            <person name="Smith M.E."/>
            <person name="James T.Y."/>
            <person name="Grigoriev I.V."/>
        </authorList>
    </citation>
    <scope>NUCLEOTIDE SEQUENCE [LARGE SCALE GENOMIC DNA]</scope>
    <source>
        <strain evidence="4">Benny S71-1</strain>
    </source>
</reference>
<feature type="transmembrane region" description="Helical" evidence="2">
    <location>
        <begin position="6"/>
        <end position="24"/>
    </location>
</feature>
<keyword evidence="2" id="KW-0812">Transmembrane</keyword>
<accession>A0A4P9YVZ2</accession>
<proteinExistence type="predicted"/>
<feature type="compositionally biased region" description="Basic and acidic residues" evidence="1">
    <location>
        <begin position="326"/>
        <end position="342"/>
    </location>
</feature>
<organism evidence="3 4">
    <name type="scientific">Syncephalis pseudoplumigaleata</name>
    <dbReference type="NCBI Taxonomy" id="1712513"/>
    <lineage>
        <taxon>Eukaryota</taxon>
        <taxon>Fungi</taxon>
        <taxon>Fungi incertae sedis</taxon>
        <taxon>Zoopagomycota</taxon>
        <taxon>Zoopagomycotina</taxon>
        <taxon>Zoopagomycetes</taxon>
        <taxon>Zoopagales</taxon>
        <taxon>Piptocephalidaceae</taxon>
        <taxon>Syncephalis</taxon>
    </lineage>
</organism>
<evidence type="ECO:0000256" key="1">
    <source>
        <dbReference type="SAM" id="MobiDB-lite"/>
    </source>
</evidence>
<dbReference type="EMBL" id="KZ990824">
    <property type="protein sequence ID" value="RKP23612.1"/>
    <property type="molecule type" value="Genomic_DNA"/>
</dbReference>
<feature type="compositionally biased region" description="Polar residues" evidence="1">
    <location>
        <begin position="256"/>
        <end position="270"/>
    </location>
</feature>
<keyword evidence="2" id="KW-1133">Transmembrane helix</keyword>
<keyword evidence="2" id="KW-0472">Membrane</keyword>
<dbReference type="OrthoDB" id="10510125at2759"/>
<evidence type="ECO:0000313" key="4">
    <source>
        <dbReference type="Proteomes" id="UP000278143"/>
    </source>
</evidence>
<name>A0A4P9YVZ2_9FUNG</name>
<feature type="region of interest" description="Disordered" evidence="1">
    <location>
        <begin position="326"/>
        <end position="351"/>
    </location>
</feature>
<feature type="transmembrane region" description="Helical" evidence="2">
    <location>
        <begin position="179"/>
        <end position="198"/>
    </location>
</feature>
<feature type="transmembrane region" description="Helical" evidence="2">
    <location>
        <begin position="116"/>
        <end position="143"/>
    </location>
</feature>
<sequence length="351" mass="38394">MKKSDIFILSSLLFNLVAALAHLYRQWETKAMAYWPLFFVHLALTIVNVLLILFHVSVFFVGPASGVVCAIVVTMLLRQCLVYLLYALYPVCGVIWFASTMVPYDTLETFNIEFNLYVIAVYIYGGAQAIQSLFSLVLVIGLCRMKGGNVALKRAQIARLTVLSLLMVLPNMSNFQLPYISPIIWLVWSCVALWPRALADMHVPLTFGAPTAHGARHCHAMEHGTSQHDRADDSGGDGSLDRQSSANGSEKHSFGGASSLTNTTHLNTGSVDEGGAPPPIHIPRALPSNDSCGSGPLLTAGSTDPLLDVAARRAIAEEAALERRIDRDTDEHQRRSLDEHGLFAEAHTVQR</sequence>
<protein>
    <submittedName>
        <fullName evidence="3">Uncharacterized protein</fullName>
    </submittedName>
</protein>
<dbReference type="Proteomes" id="UP000278143">
    <property type="component" value="Unassembled WGS sequence"/>
</dbReference>
<feature type="region of interest" description="Disordered" evidence="1">
    <location>
        <begin position="225"/>
        <end position="302"/>
    </location>
</feature>
<evidence type="ECO:0000256" key="2">
    <source>
        <dbReference type="SAM" id="Phobius"/>
    </source>
</evidence>
<gene>
    <name evidence="3" type="ORF">SYNPS1DRAFT_24319</name>
</gene>
<dbReference type="AlphaFoldDB" id="A0A4P9YVZ2"/>
<keyword evidence="4" id="KW-1185">Reference proteome</keyword>
<feature type="transmembrane region" description="Helical" evidence="2">
    <location>
        <begin position="84"/>
        <end position="104"/>
    </location>
</feature>